<sequence length="211" mass="24161">MFQIHNIQFNEKGLVPAIVQDVKTKDVLMLGYMNEESIQQTLQTGYATYYSRSRQKLWVKGETSGNRQAVKSIAYDCDQDTILMQVEQNGVACHTGNWSCFHEKTEISSSDEKYNLNILNDLYQTIVNRKSNPVEGSYTTYLFDKGIDKILKKVGEESSEVIIGAKNDDTNELVYEISDLVYHVMVLMVEKGVKLDEIKEALVNRREKVRS</sequence>
<dbReference type="HAMAP" id="MF_01021">
    <property type="entry name" value="HisI"/>
    <property type="match status" value="1"/>
</dbReference>
<evidence type="ECO:0000313" key="18">
    <source>
        <dbReference type="Proteomes" id="UP000626244"/>
    </source>
</evidence>
<dbReference type="InterPro" id="IPR023019">
    <property type="entry name" value="His_synth_HisIE"/>
</dbReference>
<dbReference type="CDD" id="cd11534">
    <property type="entry name" value="NTP-PPase_HisIE_like"/>
    <property type="match status" value="1"/>
</dbReference>
<dbReference type="RefSeq" id="WP_087998451.1">
    <property type="nucleotide sequence ID" value="NZ_BMHB01000001.1"/>
</dbReference>
<comment type="catalytic activity">
    <reaction evidence="2 15">
        <text>1-(5-phospho-beta-D-ribosyl)-ATP + H2O = 1-(5-phospho-beta-D-ribosyl)-5'-AMP + diphosphate + H(+)</text>
        <dbReference type="Rhea" id="RHEA:22828"/>
        <dbReference type="ChEBI" id="CHEBI:15377"/>
        <dbReference type="ChEBI" id="CHEBI:15378"/>
        <dbReference type="ChEBI" id="CHEBI:33019"/>
        <dbReference type="ChEBI" id="CHEBI:59457"/>
        <dbReference type="ChEBI" id="CHEBI:73183"/>
        <dbReference type="EC" id="3.6.1.31"/>
    </reaction>
</comment>
<feature type="domain" description="Phosphoribosyl-AMP cyclohydrolase" evidence="16">
    <location>
        <begin position="29"/>
        <end position="102"/>
    </location>
</feature>
<dbReference type="NCBIfam" id="NF002747">
    <property type="entry name" value="PRK02759.1"/>
    <property type="match status" value="1"/>
</dbReference>
<evidence type="ECO:0000259" key="16">
    <source>
        <dbReference type="Pfam" id="PF01502"/>
    </source>
</evidence>
<dbReference type="GO" id="GO:0004635">
    <property type="term" value="F:phosphoribosyl-AMP cyclohydrolase activity"/>
    <property type="evidence" value="ECO:0007669"/>
    <property type="project" value="UniProtKB-UniRule"/>
</dbReference>
<comment type="subcellular location">
    <subcellularLocation>
        <location evidence="3 15">Cytoplasm</location>
    </subcellularLocation>
</comment>
<dbReference type="InterPro" id="IPR038019">
    <property type="entry name" value="PRib_AMP_CycHydrolase_sf"/>
</dbReference>
<dbReference type="Pfam" id="PF01503">
    <property type="entry name" value="PRA-PH"/>
    <property type="match status" value="1"/>
</dbReference>
<evidence type="ECO:0000256" key="14">
    <source>
        <dbReference type="ARBA" id="ARBA00023268"/>
    </source>
</evidence>
<feature type="region of interest" description="Phosphoribosyl-AMP cyclohydrolase" evidence="15">
    <location>
        <begin position="1"/>
        <end position="118"/>
    </location>
</feature>
<dbReference type="InterPro" id="IPR021130">
    <property type="entry name" value="PRib-ATP_PPHydrolase-like"/>
</dbReference>
<evidence type="ECO:0000256" key="12">
    <source>
        <dbReference type="ARBA" id="ARBA00022840"/>
    </source>
</evidence>
<dbReference type="Pfam" id="PF01502">
    <property type="entry name" value="PRA-CH"/>
    <property type="match status" value="1"/>
</dbReference>
<dbReference type="Gene3D" id="3.10.20.810">
    <property type="entry name" value="Phosphoribosyl-AMP cyclohydrolase"/>
    <property type="match status" value="1"/>
</dbReference>
<evidence type="ECO:0000256" key="3">
    <source>
        <dbReference type="ARBA" id="ARBA00004496"/>
    </source>
</evidence>
<evidence type="ECO:0000256" key="13">
    <source>
        <dbReference type="ARBA" id="ARBA00023102"/>
    </source>
</evidence>
<dbReference type="Proteomes" id="UP000626244">
    <property type="component" value="Unassembled WGS sequence"/>
</dbReference>
<accession>A0A8J3AGI4</accession>
<dbReference type="InterPro" id="IPR026660">
    <property type="entry name" value="PRA-CH"/>
</dbReference>
<comment type="pathway">
    <text evidence="5 15">Amino-acid biosynthesis; L-histidine biosynthesis; L-histidine from 5-phospho-alpha-D-ribose 1-diphosphate: step 2/9.</text>
</comment>
<dbReference type="NCBIfam" id="NF000768">
    <property type="entry name" value="PRK00051.1"/>
    <property type="match status" value="1"/>
</dbReference>
<evidence type="ECO:0000256" key="4">
    <source>
        <dbReference type="ARBA" id="ARBA00005169"/>
    </source>
</evidence>
<keyword evidence="9 15" id="KW-0028">Amino-acid biosynthesis</keyword>
<dbReference type="FunFam" id="3.10.20.810:FF:000001">
    <property type="entry name" value="Histidine biosynthesis bifunctional protein HisIE"/>
    <property type="match status" value="1"/>
</dbReference>
<evidence type="ECO:0000256" key="5">
    <source>
        <dbReference type="ARBA" id="ARBA00005204"/>
    </source>
</evidence>
<keyword evidence="12 15" id="KW-0067">ATP-binding</keyword>
<comment type="caution">
    <text evidence="17">The sequence shown here is derived from an EMBL/GenBank/DDBJ whole genome shotgun (WGS) entry which is preliminary data.</text>
</comment>
<reference evidence="18" key="1">
    <citation type="journal article" date="2019" name="Int. J. Syst. Evol. Microbiol.">
        <title>The Global Catalogue of Microorganisms (GCM) 10K type strain sequencing project: providing services to taxonomists for standard genome sequencing and annotation.</title>
        <authorList>
            <consortium name="The Broad Institute Genomics Platform"/>
            <consortium name="The Broad Institute Genome Sequencing Center for Infectious Disease"/>
            <person name="Wu L."/>
            <person name="Ma J."/>
        </authorList>
    </citation>
    <scope>NUCLEOTIDE SEQUENCE [LARGE SCALE GENOMIC DNA]</scope>
    <source>
        <strain evidence="18">CGMCC 1.14993</strain>
    </source>
</reference>
<proteinExistence type="inferred from homology"/>
<dbReference type="InterPro" id="IPR008179">
    <property type="entry name" value="HisE"/>
</dbReference>
<dbReference type="OrthoDB" id="9795769at2"/>
<name>A0A8J3AGI4_9BACI</name>
<evidence type="ECO:0000256" key="9">
    <source>
        <dbReference type="ARBA" id="ARBA00022605"/>
    </source>
</evidence>
<dbReference type="PANTHER" id="PTHR42945:SF9">
    <property type="entry name" value="HISTIDINE BIOSYNTHESIS BIFUNCTIONAL PROTEIN HISIE"/>
    <property type="match status" value="1"/>
</dbReference>
<dbReference type="InterPro" id="IPR002496">
    <property type="entry name" value="PRib_AMP_CycHydrolase_dom"/>
</dbReference>
<comment type="pathway">
    <text evidence="4 15">Amino-acid biosynthesis; L-histidine biosynthesis; L-histidine from 5-phospho-alpha-D-ribose 1-diphosphate: step 3/9.</text>
</comment>
<evidence type="ECO:0000256" key="11">
    <source>
        <dbReference type="ARBA" id="ARBA00022801"/>
    </source>
</evidence>
<keyword evidence="18" id="KW-1185">Reference proteome</keyword>
<keyword evidence="14 15" id="KW-0511">Multifunctional enzyme</keyword>
<dbReference type="HAMAP" id="MF_01020">
    <property type="entry name" value="HisE"/>
    <property type="match status" value="1"/>
</dbReference>
<dbReference type="GO" id="GO:0005524">
    <property type="term" value="F:ATP binding"/>
    <property type="evidence" value="ECO:0007669"/>
    <property type="project" value="UniProtKB-KW"/>
</dbReference>
<dbReference type="EMBL" id="BMHB01000001">
    <property type="protein sequence ID" value="GGI14022.1"/>
    <property type="molecule type" value="Genomic_DNA"/>
</dbReference>
<dbReference type="AlphaFoldDB" id="A0A8J3AGI4"/>
<evidence type="ECO:0000256" key="7">
    <source>
        <dbReference type="ARBA" id="ARBA00008299"/>
    </source>
</evidence>
<dbReference type="SUPFAM" id="SSF101386">
    <property type="entry name" value="all-alpha NTP pyrophosphatases"/>
    <property type="match status" value="1"/>
</dbReference>
<dbReference type="GO" id="GO:0005737">
    <property type="term" value="C:cytoplasm"/>
    <property type="evidence" value="ECO:0007669"/>
    <property type="project" value="UniProtKB-SubCell"/>
</dbReference>
<dbReference type="HAMAP" id="MF_01019">
    <property type="entry name" value="HisIE"/>
    <property type="match status" value="1"/>
</dbReference>
<keyword evidence="13 15" id="KW-0368">Histidine biosynthesis</keyword>
<dbReference type="SUPFAM" id="SSF141734">
    <property type="entry name" value="HisI-like"/>
    <property type="match status" value="1"/>
</dbReference>
<evidence type="ECO:0000256" key="10">
    <source>
        <dbReference type="ARBA" id="ARBA00022741"/>
    </source>
</evidence>
<comment type="catalytic activity">
    <reaction evidence="1 15">
        <text>1-(5-phospho-beta-D-ribosyl)-5'-AMP + H2O = 1-(5-phospho-beta-D-ribosyl)-5-[(5-phospho-beta-D-ribosylamino)methylideneamino]imidazole-4-carboxamide</text>
        <dbReference type="Rhea" id="RHEA:20049"/>
        <dbReference type="ChEBI" id="CHEBI:15377"/>
        <dbReference type="ChEBI" id="CHEBI:58435"/>
        <dbReference type="ChEBI" id="CHEBI:59457"/>
        <dbReference type="EC" id="3.5.4.19"/>
    </reaction>
</comment>
<dbReference type="Gene3D" id="1.10.287.1080">
    <property type="entry name" value="MazG-like"/>
    <property type="match status" value="1"/>
</dbReference>
<dbReference type="GO" id="GO:0000105">
    <property type="term" value="P:L-histidine biosynthetic process"/>
    <property type="evidence" value="ECO:0007669"/>
    <property type="project" value="UniProtKB-UniRule"/>
</dbReference>
<keyword evidence="11 15" id="KW-0378">Hydrolase</keyword>
<evidence type="ECO:0000256" key="6">
    <source>
        <dbReference type="ARBA" id="ARBA00007731"/>
    </source>
</evidence>
<keyword evidence="8 15" id="KW-0963">Cytoplasm</keyword>
<organism evidence="17 18">
    <name type="scientific">Gottfriedia solisilvae</name>
    <dbReference type="NCBI Taxonomy" id="1516104"/>
    <lineage>
        <taxon>Bacteria</taxon>
        <taxon>Bacillati</taxon>
        <taxon>Bacillota</taxon>
        <taxon>Bacilli</taxon>
        <taxon>Bacillales</taxon>
        <taxon>Bacillaceae</taxon>
        <taxon>Gottfriedia</taxon>
    </lineage>
</organism>
<dbReference type="NCBIfam" id="TIGR03188">
    <property type="entry name" value="histidine_hisI"/>
    <property type="match status" value="1"/>
</dbReference>
<dbReference type="PANTHER" id="PTHR42945">
    <property type="entry name" value="HISTIDINE BIOSYNTHESIS BIFUNCTIONAL PROTEIN"/>
    <property type="match status" value="1"/>
</dbReference>
<dbReference type="EC" id="3.5.4.19" evidence="15"/>
<comment type="similarity">
    <text evidence="7 15">In the N-terminal section; belongs to the PRA-CH family.</text>
</comment>
<dbReference type="GO" id="GO:0004636">
    <property type="term" value="F:phosphoribosyl-ATP diphosphatase activity"/>
    <property type="evidence" value="ECO:0007669"/>
    <property type="project" value="UniProtKB-UniRule"/>
</dbReference>
<comment type="similarity">
    <text evidence="6 15">In the C-terminal section; belongs to the PRA-PH family.</text>
</comment>
<keyword evidence="10 15" id="KW-0547">Nucleotide-binding</keyword>
<evidence type="ECO:0000256" key="2">
    <source>
        <dbReference type="ARBA" id="ARBA00001460"/>
    </source>
</evidence>
<evidence type="ECO:0000256" key="8">
    <source>
        <dbReference type="ARBA" id="ARBA00022490"/>
    </source>
</evidence>
<evidence type="ECO:0000313" key="17">
    <source>
        <dbReference type="EMBL" id="GGI14022.1"/>
    </source>
</evidence>
<gene>
    <name evidence="15 17" type="primary">hisI</name>
    <name evidence="15" type="synonym">hisIE</name>
    <name evidence="17" type="ORF">GCM10007380_20860</name>
</gene>
<dbReference type="UniPathway" id="UPA00031">
    <property type="reaction ID" value="UER00007"/>
</dbReference>
<feature type="region of interest" description="Phosphoribosyl-ATP pyrophosphohydrolase" evidence="15">
    <location>
        <begin position="119"/>
        <end position="211"/>
    </location>
</feature>
<protein>
    <recommendedName>
        <fullName evidence="15">Histidine biosynthesis bifunctional protein HisIE</fullName>
    </recommendedName>
    <domain>
        <recommendedName>
            <fullName evidence="15">Phosphoribosyl-AMP cyclohydrolase</fullName>
            <shortName evidence="15">PRA-CH</shortName>
            <ecNumber evidence="15">3.5.4.19</ecNumber>
        </recommendedName>
    </domain>
    <domain>
        <recommendedName>
            <fullName evidence="15">Phosphoribosyl-ATP pyrophosphatase</fullName>
            <shortName evidence="15">PRA-PH</shortName>
            <ecNumber evidence="15">3.6.1.31</ecNumber>
        </recommendedName>
    </domain>
</protein>
<evidence type="ECO:0000256" key="1">
    <source>
        <dbReference type="ARBA" id="ARBA00000024"/>
    </source>
</evidence>
<evidence type="ECO:0000256" key="15">
    <source>
        <dbReference type="HAMAP-Rule" id="MF_01019"/>
    </source>
</evidence>
<dbReference type="EC" id="3.6.1.31" evidence="15"/>